<dbReference type="AlphaFoldDB" id="A0A6G0Y9M7"/>
<evidence type="ECO:0008006" key="3">
    <source>
        <dbReference type="Google" id="ProtNLM"/>
    </source>
</evidence>
<dbReference type="EMBL" id="VUJU01005271">
    <property type="protein sequence ID" value="KAF0751749.1"/>
    <property type="molecule type" value="Genomic_DNA"/>
</dbReference>
<reference evidence="1 2" key="1">
    <citation type="submission" date="2019-08" db="EMBL/GenBank/DDBJ databases">
        <title>Whole genome of Aphis craccivora.</title>
        <authorList>
            <person name="Voronova N.V."/>
            <person name="Shulinski R.S."/>
            <person name="Bandarenka Y.V."/>
            <person name="Zhorov D.G."/>
            <person name="Warner D."/>
        </authorList>
    </citation>
    <scope>NUCLEOTIDE SEQUENCE [LARGE SCALE GENOMIC DNA]</scope>
    <source>
        <strain evidence="1">180601</strain>
        <tissue evidence="1">Whole Body</tissue>
    </source>
</reference>
<proteinExistence type="predicted"/>
<feature type="non-terminal residue" evidence="1">
    <location>
        <position position="1"/>
    </location>
</feature>
<evidence type="ECO:0000313" key="2">
    <source>
        <dbReference type="Proteomes" id="UP000478052"/>
    </source>
</evidence>
<name>A0A6G0Y9M7_APHCR</name>
<protein>
    <recommendedName>
        <fullName evidence="3">THAP-type domain-containing protein</fullName>
    </recommendedName>
</protein>
<organism evidence="1 2">
    <name type="scientific">Aphis craccivora</name>
    <name type="common">Cowpea aphid</name>
    <dbReference type="NCBI Taxonomy" id="307492"/>
    <lineage>
        <taxon>Eukaryota</taxon>
        <taxon>Metazoa</taxon>
        <taxon>Ecdysozoa</taxon>
        <taxon>Arthropoda</taxon>
        <taxon>Hexapoda</taxon>
        <taxon>Insecta</taxon>
        <taxon>Pterygota</taxon>
        <taxon>Neoptera</taxon>
        <taxon>Paraneoptera</taxon>
        <taxon>Hemiptera</taxon>
        <taxon>Sternorrhyncha</taxon>
        <taxon>Aphidomorpha</taxon>
        <taxon>Aphidoidea</taxon>
        <taxon>Aphididae</taxon>
        <taxon>Aphidini</taxon>
        <taxon>Aphis</taxon>
        <taxon>Aphis</taxon>
    </lineage>
</organism>
<dbReference type="OrthoDB" id="6621548at2759"/>
<evidence type="ECO:0000313" key="1">
    <source>
        <dbReference type="EMBL" id="KAF0751749.1"/>
    </source>
</evidence>
<dbReference type="Proteomes" id="UP000478052">
    <property type="component" value="Unassembled WGS sequence"/>
</dbReference>
<sequence>NTYLLRATSKWVAGRVFETTALEDIDILVNSSSSIKEPYEQINETNINYVNDIECEIETYFLNDHDYIINNNSLSHFSHEIIIYISGFVSHKLTSKIKCEICLLALIGKKDNFLKTLISLKDNGGLVYPSNDVIDICVQTEKAMRTLDFDRLERS</sequence>
<gene>
    <name evidence="1" type="ORF">FWK35_00022567</name>
</gene>
<accession>A0A6G0Y9M7</accession>
<keyword evidence="2" id="KW-1185">Reference proteome</keyword>
<comment type="caution">
    <text evidence="1">The sequence shown here is derived from an EMBL/GenBank/DDBJ whole genome shotgun (WGS) entry which is preliminary data.</text>
</comment>